<evidence type="ECO:0000313" key="3">
    <source>
        <dbReference type="Proteomes" id="UP000182510"/>
    </source>
</evidence>
<organism evidence="2 3">
    <name type="scientific">Christiangramia salexigens</name>
    <dbReference type="NCBI Taxonomy" id="1913577"/>
    <lineage>
        <taxon>Bacteria</taxon>
        <taxon>Pseudomonadati</taxon>
        <taxon>Bacteroidota</taxon>
        <taxon>Flavobacteriia</taxon>
        <taxon>Flavobacteriales</taxon>
        <taxon>Flavobacteriaceae</taxon>
        <taxon>Christiangramia</taxon>
    </lineage>
</organism>
<reference evidence="2 3" key="1">
    <citation type="submission" date="2016-11" db="EMBL/GenBank/DDBJ databases">
        <title>Gramella sp. LPB0144 isolated from marine environment.</title>
        <authorList>
            <person name="Kim E."/>
            <person name="Yi H."/>
        </authorList>
    </citation>
    <scope>NUCLEOTIDE SEQUENCE [LARGE SCALE GENOMIC DNA]</scope>
    <source>
        <strain evidence="2 3">LPB0144</strain>
    </source>
</reference>
<protein>
    <recommendedName>
        <fullName evidence="4">Lipocalin-like domain-containing protein</fullName>
    </recommendedName>
</protein>
<dbReference type="EMBL" id="CP018153">
    <property type="protein sequence ID" value="APG59864.1"/>
    <property type="molecule type" value="Genomic_DNA"/>
</dbReference>
<dbReference type="Proteomes" id="UP000182510">
    <property type="component" value="Chromosome"/>
</dbReference>
<proteinExistence type="predicted"/>
<dbReference type="InterPro" id="IPR046230">
    <property type="entry name" value="DUF6263"/>
</dbReference>
<keyword evidence="3" id="KW-1185">Reference proteome</keyword>
<evidence type="ECO:0000313" key="2">
    <source>
        <dbReference type="EMBL" id="APG59864.1"/>
    </source>
</evidence>
<dbReference type="Pfam" id="PF19777">
    <property type="entry name" value="DUF6263"/>
    <property type="match status" value="1"/>
</dbReference>
<dbReference type="KEGG" id="grl:LPB144_05295"/>
<dbReference type="STRING" id="1913577.LPB144_05295"/>
<sequence length="244" mass="26627">MKRIILILLVITSLSTAAQESVLLRLNYTQGDNYVIDVESKQSMGMQGGMNMNMSMEMKITEVTAKRIKTESKITSVIMDMMQGGMTMSYDSNKKDEELDDMGKMMKSQFGPMLNATIHTTLDKKGNMTDTKIEPPIPGMDQITGNTSTIHYPEEKVSVGSSWTSEDENEGMKMNTTYTVSNIANGMVYLDLSGTVSGTGTGTIKGQTIVDIKSGIPTSATYEAEISAQGMDMSITNNTIITKT</sequence>
<dbReference type="AlphaFoldDB" id="A0A1L3J428"/>
<gene>
    <name evidence="2" type="ORF">LPB144_05295</name>
</gene>
<feature type="chain" id="PRO_5012656610" description="Lipocalin-like domain-containing protein" evidence="1">
    <location>
        <begin position="19"/>
        <end position="244"/>
    </location>
</feature>
<name>A0A1L3J428_9FLAO</name>
<accession>A0A1L3J428</accession>
<evidence type="ECO:0008006" key="4">
    <source>
        <dbReference type="Google" id="ProtNLM"/>
    </source>
</evidence>
<evidence type="ECO:0000256" key="1">
    <source>
        <dbReference type="SAM" id="SignalP"/>
    </source>
</evidence>
<dbReference type="RefSeq" id="WP_072552514.1">
    <property type="nucleotide sequence ID" value="NZ_CP018153.1"/>
</dbReference>
<keyword evidence="1" id="KW-0732">Signal</keyword>
<feature type="signal peptide" evidence="1">
    <location>
        <begin position="1"/>
        <end position="18"/>
    </location>
</feature>
<dbReference type="OrthoDB" id="1199105at2"/>